<sequence length="491" mass="55216">MSCETPQKDQINSSNVSMNILGEPDKLDFILSAKTPKSKLRQLAQKSVTKNKIKFSNPNHQDESQSSVEVTSKFLTPTHKPRKSVVDESFEILFKNMSVSATPSTQTDSRHLGESSGCSLNSKPNKEFPMAENLRRSRRITIADTFQSSGSSSDLKAEKKLLMTQNLRRSRRITIVNISEDNSQPPEPEVISQLELNQSNVSNEVCETHECDGQNDNHGCGLDQSVVDRLDLVEGVSSKGRDTLEDGEEEEDAQEEKDSDDDDEDGDDQALDPKRKALFELNRARVLGLTSVNPLETHYESPPKNKTTKKQPPIIDLTDSPPSPTCSKSTVPRQGTKMTGSVPPKPPTQSKTPSSTPLSRRTKVVDSESRLMNTLAHELCHVATWIIDRQKDEKHGKYFKAWARKIHKVIPQIEVTTKHTYEIDYKFKWNCSSTDCSRTYGRHSNSIKPDKQMCECGGNLIPVPRIRKRAIKKVIEDEDLNEMMENLIVKV</sequence>
<feature type="region of interest" description="Disordered" evidence="1">
    <location>
        <begin position="100"/>
        <end position="126"/>
    </location>
</feature>
<dbReference type="GeneID" id="18923618"/>
<keyword evidence="4" id="KW-1185">Reference proteome</keyword>
<feature type="domain" description="SprT-like" evidence="2">
    <location>
        <begin position="324"/>
        <end position="463"/>
    </location>
</feature>
<accession>F4RUW9</accession>
<dbReference type="HOGENOM" id="CLU_555575_0_0_1"/>
<proteinExistence type="predicted"/>
<dbReference type="Pfam" id="PF10263">
    <property type="entry name" value="SprT-like"/>
    <property type="match status" value="1"/>
</dbReference>
<dbReference type="EMBL" id="GL883122">
    <property type="protein sequence ID" value="EGG03768.1"/>
    <property type="molecule type" value="Genomic_DNA"/>
</dbReference>
<dbReference type="eggNOG" id="KOG3854">
    <property type="taxonomic scope" value="Eukaryota"/>
</dbReference>
<protein>
    <recommendedName>
        <fullName evidence="2">SprT-like domain-containing protein</fullName>
    </recommendedName>
</protein>
<evidence type="ECO:0000313" key="3">
    <source>
        <dbReference type="EMBL" id="EGG03768.1"/>
    </source>
</evidence>
<dbReference type="SMART" id="SM00731">
    <property type="entry name" value="SprT"/>
    <property type="match status" value="1"/>
</dbReference>
<evidence type="ECO:0000313" key="4">
    <source>
        <dbReference type="Proteomes" id="UP000001072"/>
    </source>
</evidence>
<dbReference type="OrthoDB" id="20772at2759"/>
<dbReference type="STRING" id="747676.F4RUW9"/>
<dbReference type="InterPro" id="IPR006640">
    <property type="entry name" value="SprT-like_domain"/>
</dbReference>
<feature type="region of interest" description="Disordered" evidence="1">
    <location>
        <begin position="50"/>
        <end position="70"/>
    </location>
</feature>
<reference evidence="4" key="1">
    <citation type="journal article" date="2011" name="Proc. Natl. Acad. Sci. U.S.A.">
        <title>Obligate biotrophy features unraveled by the genomic analysis of rust fungi.</title>
        <authorList>
            <person name="Duplessis S."/>
            <person name="Cuomo C.A."/>
            <person name="Lin Y.-C."/>
            <person name="Aerts A."/>
            <person name="Tisserant E."/>
            <person name="Veneault-Fourrey C."/>
            <person name="Joly D.L."/>
            <person name="Hacquard S."/>
            <person name="Amselem J."/>
            <person name="Cantarel B.L."/>
            <person name="Chiu R."/>
            <person name="Coutinho P.M."/>
            <person name="Feau N."/>
            <person name="Field M."/>
            <person name="Frey P."/>
            <person name="Gelhaye E."/>
            <person name="Goldberg J."/>
            <person name="Grabherr M.G."/>
            <person name="Kodira C.D."/>
            <person name="Kohler A."/>
            <person name="Kuees U."/>
            <person name="Lindquist E.A."/>
            <person name="Lucas S.M."/>
            <person name="Mago R."/>
            <person name="Mauceli E."/>
            <person name="Morin E."/>
            <person name="Murat C."/>
            <person name="Pangilinan J.L."/>
            <person name="Park R."/>
            <person name="Pearson M."/>
            <person name="Quesneville H."/>
            <person name="Rouhier N."/>
            <person name="Sakthikumar S."/>
            <person name="Salamov A.A."/>
            <person name="Schmutz J."/>
            <person name="Selles B."/>
            <person name="Shapiro H."/>
            <person name="Tanguay P."/>
            <person name="Tuskan G.A."/>
            <person name="Henrissat B."/>
            <person name="Van de Peer Y."/>
            <person name="Rouze P."/>
            <person name="Ellis J.G."/>
            <person name="Dodds P.N."/>
            <person name="Schein J.E."/>
            <person name="Zhong S."/>
            <person name="Hamelin R.C."/>
            <person name="Grigoriev I.V."/>
            <person name="Szabo L.J."/>
            <person name="Martin F."/>
        </authorList>
    </citation>
    <scope>NUCLEOTIDE SEQUENCE [LARGE SCALE GENOMIC DNA]</scope>
    <source>
        <strain evidence="4">98AG31 / pathotype 3-4-7</strain>
    </source>
</reference>
<dbReference type="KEGG" id="mlr:MELLADRAFT_108969"/>
<dbReference type="GO" id="GO:0005634">
    <property type="term" value="C:nucleus"/>
    <property type="evidence" value="ECO:0007669"/>
    <property type="project" value="TreeGrafter"/>
</dbReference>
<evidence type="ECO:0000256" key="1">
    <source>
        <dbReference type="SAM" id="MobiDB-lite"/>
    </source>
</evidence>
<dbReference type="PANTHER" id="PTHR23099">
    <property type="entry name" value="TRANSCRIPTIONAL REGULATOR"/>
    <property type="match status" value="1"/>
</dbReference>
<dbReference type="Proteomes" id="UP000001072">
    <property type="component" value="Unassembled WGS sequence"/>
</dbReference>
<feature type="compositionally biased region" description="Low complexity" evidence="1">
    <location>
        <begin position="304"/>
        <end position="313"/>
    </location>
</feature>
<feature type="region of interest" description="Disordered" evidence="1">
    <location>
        <begin position="234"/>
        <end position="270"/>
    </location>
</feature>
<feature type="compositionally biased region" description="Acidic residues" evidence="1">
    <location>
        <begin position="245"/>
        <end position="270"/>
    </location>
</feature>
<name>F4RUW9_MELLP</name>
<evidence type="ECO:0000259" key="2">
    <source>
        <dbReference type="SMART" id="SM00731"/>
    </source>
</evidence>
<dbReference type="InParanoid" id="F4RUW9"/>
<gene>
    <name evidence="3" type="ORF">MELLADRAFT_108969</name>
</gene>
<dbReference type="GO" id="GO:0006950">
    <property type="term" value="P:response to stress"/>
    <property type="evidence" value="ECO:0007669"/>
    <property type="project" value="UniProtKB-ARBA"/>
</dbReference>
<feature type="compositionally biased region" description="Polar residues" evidence="1">
    <location>
        <begin position="325"/>
        <end position="339"/>
    </location>
</feature>
<feature type="region of interest" description="Disordered" evidence="1">
    <location>
        <begin position="294"/>
        <end position="365"/>
    </location>
</feature>
<dbReference type="AlphaFoldDB" id="F4RUW9"/>
<organism evidence="4">
    <name type="scientific">Melampsora larici-populina (strain 98AG31 / pathotype 3-4-7)</name>
    <name type="common">Poplar leaf rust fungus</name>
    <dbReference type="NCBI Taxonomy" id="747676"/>
    <lineage>
        <taxon>Eukaryota</taxon>
        <taxon>Fungi</taxon>
        <taxon>Dikarya</taxon>
        <taxon>Basidiomycota</taxon>
        <taxon>Pucciniomycotina</taxon>
        <taxon>Pucciniomycetes</taxon>
        <taxon>Pucciniales</taxon>
        <taxon>Melampsoraceae</taxon>
        <taxon>Melampsora</taxon>
    </lineage>
</organism>
<feature type="compositionally biased region" description="Low complexity" evidence="1">
    <location>
        <begin position="348"/>
        <end position="357"/>
    </location>
</feature>
<dbReference type="VEuPathDB" id="FungiDB:MELLADRAFT_108969"/>
<dbReference type="RefSeq" id="XP_007412882.1">
    <property type="nucleotide sequence ID" value="XM_007412820.1"/>
</dbReference>
<dbReference type="PANTHER" id="PTHR23099:SF0">
    <property type="entry name" value="GERM CELL NUCLEAR ACIDIC PROTEIN"/>
    <property type="match status" value="1"/>
</dbReference>